<protein>
    <submittedName>
        <fullName evidence="2">Uncharacterized protein</fullName>
    </submittedName>
</protein>
<evidence type="ECO:0000256" key="1">
    <source>
        <dbReference type="SAM" id="MobiDB-lite"/>
    </source>
</evidence>
<organism evidence="2 3">
    <name type="scientific">Rotaria magnacalcarata</name>
    <dbReference type="NCBI Taxonomy" id="392030"/>
    <lineage>
        <taxon>Eukaryota</taxon>
        <taxon>Metazoa</taxon>
        <taxon>Spiralia</taxon>
        <taxon>Gnathifera</taxon>
        <taxon>Rotifera</taxon>
        <taxon>Eurotatoria</taxon>
        <taxon>Bdelloidea</taxon>
        <taxon>Philodinida</taxon>
        <taxon>Philodinidae</taxon>
        <taxon>Rotaria</taxon>
    </lineage>
</organism>
<feature type="non-terminal residue" evidence="2">
    <location>
        <position position="104"/>
    </location>
</feature>
<evidence type="ECO:0000313" key="2">
    <source>
        <dbReference type="EMBL" id="CAF4318966.1"/>
    </source>
</evidence>
<proteinExistence type="predicted"/>
<feature type="region of interest" description="Disordered" evidence="1">
    <location>
        <begin position="62"/>
        <end position="104"/>
    </location>
</feature>
<name>A0A8S2U096_9BILA</name>
<gene>
    <name evidence="2" type="ORF">GIL414_LOCUS26622</name>
</gene>
<feature type="compositionally biased region" description="Polar residues" evidence="1">
    <location>
        <begin position="88"/>
        <end position="104"/>
    </location>
</feature>
<feature type="non-terminal residue" evidence="2">
    <location>
        <position position="1"/>
    </location>
</feature>
<sequence length="104" mass="12028">SNNNSEQEQIKKHIDARYNEKIDDRASIQINTSNIKALFEQKISDTNKTLTQSSEHLLHVTEARQQQQQQQHKKVPISYGSLKRNIPISPQQTTSTANRRPSYQ</sequence>
<dbReference type="EMBL" id="CAJOBJ010039583">
    <property type="protein sequence ID" value="CAF4318966.1"/>
    <property type="molecule type" value="Genomic_DNA"/>
</dbReference>
<evidence type="ECO:0000313" key="3">
    <source>
        <dbReference type="Proteomes" id="UP000681720"/>
    </source>
</evidence>
<comment type="caution">
    <text evidence="2">The sequence shown here is derived from an EMBL/GenBank/DDBJ whole genome shotgun (WGS) entry which is preliminary data.</text>
</comment>
<reference evidence="2" key="1">
    <citation type="submission" date="2021-02" db="EMBL/GenBank/DDBJ databases">
        <authorList>
            <person name="Nowell W R."/>
        </authorList>
    </citation>
    <scope>NUCLEOTIDE SEQUENCE</scope>
</reference>
<accession>A0A8S2U096</accession>
<dbReference type="Proteomes" id="UP000681720">
    <property type="component" value="Unassembled WGS sequence"/>
</dbReference>
<dbReference type="AlphaFoldDB" id="A0A8S2U096"/>